<organism evidence="2 3">
    <name type="scientific">Aestuariivirga litoralis</name>
    <dbReference type="NCBI Taxonomy" id="2650924"/>
    <lineage>
        <taxon>Bacteria</taxon>
        <taxon>Pseudomonadati</taxon>
        <taxon>Pseudomonadota</taxon>
        <taxon>Alphaproteobacteria</taxon>
        <taxon>Hyphomicrobiales</taxon>
        <taxon>Aestuariivirgaceae</taxon>
        <taxon>Aestuariivirga</taxon>
    </lineage>
</organism>
<dbReference type="AlphaFoldDB" id="A0A2W2BNE8"/>
<evidence type="ECO:0000313" key="3">
    <source>
        <dbReference type="Proteomes" id="UP000248795"/>
    </source>
</evidence>
<gene>
    <name evidence="2" type="ORF">DK847_08685</name>
</gene>
<protein>
    <recommendedName>
        <fullName evidence="4">ABC transporter permease</fullName>
    </recommendedName>
</protein>
<evidence type="ECO:0008006" key="4">
    <source>
        <dbReference type="Google" id="ProtNLM"/>
    </source>
</evidence>
<keyword evidence="1" id="KW-0812">Transmembrane</keyword>
<dbReference type="PANTHER" id="PTHR47755">
    <property type="entry name" value="CELL DIVISION PROTEIN FTSX"/>
    <property type="match status" value="1"/>
</dbReference>
<evidence type="ECO:0000313" key="2">
    <source>
        <dbReference type="EMBL" id="PZF77387.1"/>
    </source>
</evidence>
<keyword evidence="1" id="KW-0472">Membrane</keyword>
<dbReference type="Proteomes" id="UP000248795">
    <property type="component" value="Unassembled WGS sequence"/>
</dbReference>
<dbReference type="EMBL" id="QKVK01000003">
    <property type="protein sequence ID" value="PZF77387.1"/>
    <property type="molecule type" value="Genomic_DNA"/>
</dbReference>
<proteinExistence type="predicted"/>
<name>A0A2W2BNE8_9HYPH</name>
<dbReference type="GO" id="GO:0032153">
    <property type="term" value="C:cell division site"/>
    <property type="evidence" value="ECO:0007669"/>
    <property type="project" value="TreeGrafter"/>
</dbReference>
<keyword evidence="3" id="KW-1185">Reference proteome</keyword>
<comment type="caution">
    <text evidence="2">The sequence shown here is derived from an EMBL/GenBank/DDBJ whole genome shotgun (WGS) entry which is preliminary data.</text>
</comment>
<sequence length="296" mass="31448">MKPGAIIPATAASLTSLTVTMAVMCYLACLAIGALILVDRAVTSWTSGLSREMTIQVRVMRDADITREVEKARTISAAFPGIVDVDVLDEGAGAKLLEPWLGTRSLEGLPVPRLIRIVTDVSNPPDVAALEQALLQVKGARLDTHQKWEAELTRMARALSAVSYAILLLICVSAVAIVIFATRAVLQANRHIVDLLHLVGARDSYIARQIDGRFLRTGLLSGFIGVGLGLFTFLLLGLFGGGSEGGVAAASRGLLFSAPSIAIWSYGLLFAVPLAATLICLMTARITLMRRLGVVT</sequence>
<dbReference type="GO" id="GO:0051301">
    <property type="term" value="P:cell division"/>
    <property type="evidence" value="ECO:0007669"/>
    <property type="project" value="InterPro"/>
</dbReference>
<feature type="transmembrane region" description="Helical" evidence="1">
    <location>
        <begin position="161"/>
        <end position="181"/>
    </location>
</feature>
<keyword evidence="1" id="KW-1133">Transmembrane helix</keyword>
<dbReference type="RefSeq" id="WP_111197799.1">
    <property type="nucleotide sequence ID" value="NZ_QKVK01000003.1"/>
</dbReference>
<feature type="transmembrane region" description="Helical" evidence="1">
    <location>
        <begin position="218"/>
        <end position="241"/>
    </location>
</feature>
<accession>A0A2W2BNE8</accession>
<feature type="transmembrane region" description="Helical" evidence="1">
    <location>
        <begin position="12"/>
        <end position="38"/>
    </location>
</feature>
<dbReference type="InterPro" id="IPR004513">
    <property type="entry name" value="FtsX"/>
</dbReference>
<reference evidence="3" key="1">
    <citation type="submission" date="2018-06" db="EMBL/GenBank/DDBJ databases">
        <title>Aestuariibacter litoralis strain KCTC 52945T.</title>
        <authorList>
            <person name="Li X."/>
            <person name="Salam N."/>
            <person name="Li J.-L."/>
            <person name="Chen Y.-M."/>
            <person name="Yang Z.-W."/>
            <person name="Zhang L.-Y."/>
            <person name="Han M.-X."/>
            <person name="Xiao M."/>
            <person name="Li W.-J."/>
        </authorList>
    </citation>
    <scope>NUCLEOTIDE SEQUENCE [LARGE SCALE GENOMIC DNA]</scope>
    <source>
        <strain evidence="3">KCTC 52945</strain>
    </source>
</reference>
<evidence type="ECO:0000256" key="1">
    <source>
        <dbReference type="SAM" id="Phobius"/>
    </source>
</evidence>
<dbReference type="PANTHER" id="PTHR47755:SF1">
    <property type="entry name" value="CELL DIVISION PROTEIN FTSX"/>
    <property type="match status" value="1"/>
</dbReference>
<feature type="transmembrane region" description="Helical" evidence="1">
    <location>
        <begin position="261"/>
        <end position="281"/>
    </location>
</feature>
<dbReference type="GO" id="GO:0016020">
    <property type="term" value="C:membrane"/>
    <property type="evidence" value="ECO:0007669"/>
    <property type="project" value="InterPro"/>
</dbReference>